<feature type="transmembrane region" description="Helical" evidence="1">
    <location>
        <begin position="28"/>
        <end position="50"/>
    </location>
</feature>
<dbReference type="InterPro" id="IPR029062">
    <property type="entry name" value="Class_I_gatase-like"/>
</dbReference>
<dbReference type="SUPFAM" id="SSF52317">
    <property type="entry name" value="Class I glutamine amidotransferase-like"/>
    <property type="match status" value="1"/>
</dbReference>
<reference evidence="2 3" key="1">
    <citation type="journal article" date="2016" name="Nat. Commun.">
        <title>Thousands of microbial genomes shed light on interconnected biogeochemical processes in an aquifer system.</title>
        <authorList>
            <person name="Anantharaman K."/>
            <person name="Brown C.T."/>
            <person name="Hug L.A."/>
            <person name="Sharon I."/>
            <person name="Castelle C.J."/>
            <person name="Probst A.J."/>
            <person name="Thomas B.C."/>
            <person name="Singh A."/>
            <person name="Wilkins M.J."/>
            <person name="Karaoz U."/>
            <person name="Brodie E.L."/>
            <person name="Williams K.H."/>
            <person name="Hubbard S.S."/>
            <person name="Banfield J.F."/>
        </authorList>
    </citation>
    <scope>NUCLEOTIDE SEQUENCE [LARGE SCALE GENOMIC DNA]</scope>
</reference>
<sequence length="685" mass="75917">MKLILIILITALSFWSLASEKERIGRKLQLGFAGIRLLAIILFALALWGIPLSLNIFARQENNMVLVVDASRSMAQRDGRPTGRFDRAMDLLGKISFRQDIKKYIYDQNGLREALPGPPVEYSDNTDLIKMIKAAVSLKPKAVVLLSDGNHNAPGDPASGTAGGDIPIYAIGLGPEADDQRPSISRINSPEDISPGQKAAIVLQLDNVKDRDKIVLSDGRGRTLQQAEYSADKKTITLEAAPSALGLNRYTVSMLSGGDTIDRKNVAINVKKDRINVLYLSGDPGWDLRFMQQTAANAKNIELNPYLWKDDSWSGIGSQEGDRQDPSDKIKTADVIILQGIRESMLERGLEGDIAARVRDGGGGLLILGLDWLWAFRSRQLYAIAPLMPSSNSGLSEGTISLTKYFLASGLFDQSLTEQIAKRMVKYPPLNIRGKVKQLAADAVLLGTVENNKEHIPFWGRGYFGRGRVMQITASSLGPWKMAAQGMLGDSLVYPALITGSFRWLAGMEDQNITLSTDRSFYYPDEKIIFQGSLPAENSRAQGLEWSVEIKGRNGLRQKRRMSHWAPGRYIFDAGALPPGEYGYASALSADGKKLADLSGRFWVEPFPGQEKERFQNRKLLREISRITQGRYWDIDSVAGNNDWLDQVKPQPAAAERPLAPWLLPLIMVLLLAGEWYWRRRSGLS</sequence>
<gene>
    <name evidence="2" type="ORF">A2024_10460</name>
</gene>
<dbReference type="PANTHER" id="PTHR37947:SF1">
    <property type="entry name" value="BLL2462 PROTEIN"/>
    <property type="match status" value="1"/>
</dbReference>
<evidence type="ECO:0000313" key="3">
    <source>
        <dbReference type="Proteomes" id="UP000177230"/>
    </source>
</evidence>
<dbReference type="EMBL" id="MFFM01000011">
    <property type="protein sequence ID" value="OGF13861.1"/>
    <property type="molecule type" value="Genomic_DNA"/>
</dbReference>
<keyword evidence="1" id="KW-0472">Membrane</keyword>
<keyword evidence="1" id="KW-0812">Transmembrane</keyword>
<dbReference type="CDD" id="cd00198">
    <property type="entry name" value="vWFA"/>
    <property type="match status" value="1"/>
</dbReference>
<dbReference type="SUPFAM" id="SSF53300">
    <property type="entry name" value="vWA-like"/>
    <property type="match status" value="1"/>
</dbReference>
<dbReference type="PANTHER" id="PTHR37947">
    <property type="entry name" value="BLL2462 PROTEIN"/>
    <property type="match status" value="1"/>
</dbReference>
<name>A0A1F5RIK5_9BACT</name>
<comment type="caution">
    <text evidence="2">The sequence shown here is derived from an EMBL/GenBank/DDBJ whole genome shotgun (WGS) entry which is preliminary data.</text>
</comment>
<evidence type="ECO:0000256" key="1">
    <source>
        <dbReference type="SAM" id="Phobius"/>
    </source>
</evidence>
<evidence type="ECO:0008006" key="4">
    <source>
        <dbReference type="Google" id="ProtNLM"/>
    </source>
</evidence>
<protein>
    <recommendedName>
        <fullName evidence="4">VWFA domain-containing protein</fullName>
    </recommendedName>
</protein>
<dbReference type="Proteomes" id="UP000177230">
    <property type="component" value="Unassembled WGS sequence"/>
</dbReference>
<dbReference type="Gene3D" id="3.40.50.410">
    <property type="entry name" value="von Willebrand factor, type A domain"/>
    <property type="match status" value="1"/>
</dbReference>
<feature type="transmembrane region" description="Helical" evidence="1">
    <location>
        <begin position="659"/>
        <end position="678"/>
    </location>
</feature>
<evidence type="ECO:0000313" key="2">
    <source>
        <dbReference type="EMBL" id="OGF13861.1"/>
    </source>
</evidence>
<dbReference type="Gene3D" id="3.40.50.880">
    <property type="match status" value="1"/>
</dbReference>
<dbReference type="AlphaFoldDB" id="A0A1F5RIK5"/>
<accession>A0A1F5RIK5</accession>
<proteinExistence type="predicted"/>
<dbReference type="InterPro" id="IPR036465">
    <property type="entry name" value="vWFA_dom_sf"/>
</dbReference>
<keyword evidence="1" id="KW-1133">Transmembrane helix</keyword>
<organism evidence="2 3">
    <name type="scientific">Candidatus Edwardsbacteria bacterium GWF2_54_11</name>
    <dbReference type="NCBI Taxonomy" id="1817851"/>
    <lineage>
        <taxon>Bacteria</taxon>
        <taxon>Candidatus Edwardsiibacteriota</taxon>
    </lineage>
</organism>